<gene>
    <name evidence="2" type="ORF">SAMN05414137_11538</name>
</gene>
<accession>A0A1H7U2F8</accession>
<feature type="transmembrane region" description="Helical" evidence="1">
    <location>
        <begin position="54"/>
        <end position="71"/>
    </location>
</feature>
<evidence type="ECO:0000313" key="3">
    <source>
        <dbReference type="Proteomes" id="UP000183015"/>
    </source>
</evidence>
<dbReference type="RefSeq" id="WP_042455413.1">
    <property type="nucleotide sequence ID" value="NZ_BBPN01000037.1"/>
</dbReference>
<feature type="transmembrane region" description="Helical" evidence="1">
    <location>
        <begin position="23"/>
        <end position="42"/>
    </location>
</feature>
<reference evidence="3" key="1">
    <citation type="submission" date="2016-10" db="EMBL/GenBank/DDBJ databases">
        <authorList>
            <person name="Varghese N."/>
        </authorList>
    </citation>
    <scope>NUCLEOTIDE SEQUENCE [LARGE SCALE GENOMIC DNA]</scope>
    <source>
        <strain evidence="3">DSM 45096 / BCRC 16803 / CGMCC 4.1857 / CIP 109030 / JCM 12277 / KCTC 19219 / NBRC 100920 / 33214</strain>
    </source>
</reference>
<protein>
    <submittedName>
        <fullName evidence="2">Uncharacterized protein</fullName>
    </submittedName>
</protein>
<feature type="transmembrane region" description="Helical" evidence="1">
    <location>
        <begin position="124"/>
        <end position="146"/>
    </location>
</feature>
<organism evidence="2 3">
    <name type="scientific">Streptacidiphilus jiangxiensis</name>
    <dbReference type="NCBI Taxonomy" id="235985"/>
    <lineage>
        <taxon>Bacteria</taxon>
        <taxon>Bacillati</taxon>
        <taxon>Actinomycetota</taxon>
        <taxon>Actinomycetes</taxon>
        <taxon>Kitasatosporales</taxon>
        <taxon>Streptomycetaceae</taxon>
        <taxon>Streptacidiphilus</taxon>
    </lineage>
</organism>
<proteinExistence type="predicted"/>
<dbReference type="eggNOG" id="ENOG5031ISB">
    <property type="taxonomic scope" value="Bacteria"/>
</dbReference>
<dbReference type="EMBL" id="FOAZ01000015">
    <property type="protein sequence ID" value="SEL91133.1"/>
    <property type="molecule type" value="Genomic_DNA"/>
</dbReference>
<dbReference type="OrthoDB" id="3851136at2"/>
<evidence type="ECO:0000313" key="2">
    <source>
        <dbReference type="EMBL" id="SEL91133.1"/>
    </source>
</evidence>
<evidence type="ECO:0000256" key="1">
    <source>
        <dbReference type="SAM" id="Phobius"/>
    </source>
</evidence>
<dbReference type="AlphaFoldDB" id="A0A1H7U2F8"/>
<keyword evidence="1" id="KW-1133">Transmembrane helix</keyword>
<keyword evidence="1" id="KW-0472">Membrane</keyword>
<sequence length="360" mass="39142">MAVVWRGLVSRIRYRRWRLIGDAVRKVPLLLGTIGCVLLALATTGSAMHPHWGFAPYALPFFAAAVALRWWRAPEEGLPDALRLRRRSRRIALRFASVPGVGAASALALAAGSHETFARDSYEAALWLAVAAPVPVLAELALWRLAPTTLQRDIRIGGLVEQLQDLNARSARSSQLVFDPELGHAGRVVPQRHTPRPEAPGAPCAVVPDHGIARRMAMQMLSFAEERWIVNASICWDGSVLVVTDIGGRRVASPALRGARGLAGEPVELVWVLEQVAGDPVPVQEAWVLLLDSEDRVLLTMSGLGFDAREVAELAGAAGLAFSSYRLLLPDAERLGHALLPRMFPRRRGHIRVQVGLAST</sequence>
<name>A0A1H7U2F8_STRJI</name>
<keyword evidence="1" id="KW-0812">Transmembrane</keyword>
<dbReference type="STRING" id="235985.SAMN05414137_11538"/>
<feature type="transmembrane region" description="Helical" evidence="1">
    <location>
        <begin position="91"/>
        <end position="112"/>
    </location>
</feature>
<dbReference type="Proteomes" id="UP000183015">
    <property type="component" value="Unassembled WGS sequence"/>
</dbReference>
<keyword evidence="3" id="KW-1185">Reference proteome</keyword>